<dbReference type="GO" id="GO:0005436">
    <property type="term" value="F:sodium:phosphate symporter activity"/>
    <property type="evidence" value="ECO:0007669"/>
    <property type="project" value="InterPro"/>
</dbReference>
<evidence type="ECO:0000256" key="2">
    <source>
        <dbReference type="ARBA" id="ARBA00022475"/>
    </source>
</evidence>
<reference evidence="8" key="1">
    <citation type="submission" date="2020-01" db="EMBL/GenBank/DDBJ databases">
        <authorList>
            <person name="Rat A."/>
        </authorList>
    </citation>
    <scope>NUCLEOTIDE SEQUENCE</scope>
    <source>
        <strain evidence="8">LMG 31161</strain>
    </source>
</reference>
<dbReference type="EMBL" id="JAAVUP010000007">
    <property type="protein sequence ID" value="NKE19016.1"/>
    <property type="molecule type" value="Genomic_DNA"/>
</dbReference>
<protein>
    <submittedName>
        <fullName evidence="8">Na/Pi cotransporter family protein</fullName>
    </submittedName>
</protein>
<keyword evidence="3 6" id="KW-0812">Transmembrane</keyword>
<comment type="subcellular location">
    <subcellularLocation>
        <location evidence="1">Cell membrane</location>
        <topology evidence="1">Multi-pass membrane protein</topology>
    </subcellularLocation>
</comment>
<dbReference type="Pfam" id="PF01895">
    <property type="entry name" value="PhoU"/>
    <property type="match status" value="2"/>
</dbReference>
<feature type="transmembrane region" description="Helical" evidence="6">
    <location>
        <begin position="175"/>
        <end position="199"/>
    </location>
</feature>
<feature type="domain" description="PhoU" evidence="7">
    <location>
        <begin position="453"/>
        <end position="532"/>
    </location>
</feature>
<dbReference type="AlphaFoldDB" id="A0A9X9WND6"/>
<evidence type="ECO:0000256" key="5">
    <source>
        <dbReference type="ARBA" id="ARBA00023136"/>
    </source>
</evidence>
<evidence type="ECO:0000313" key="8">
    <source>
        <dbReference type="EMBL" id="MBR0661846.1"/>
    </source>
</evidence>
<dbReference type="GO" id="GO:0005886">
    <property type="term" value="C:plasma membrane"/>
    <property type="evidence" value="ECO:0007669"/>
    <property type="project" value="UniProtKB-SubCell"/>
</dbReference>
<dbReference type="NCBIfam" id="TIGR00704">
    <property type="entry name" value="NaPi_cotrn_rel"/>
    <property type="match status" value="1"/>
</dbReference>
<dbReference type="InterPro" id="IPR003841">
    <property type="entry name" value="Na/Pi_transpt"/>
</dbReference>
<keyword evidence="10" id="KW-1185">Reference proteome</keyword>
<name>A0A9X9WND6_9PROT</name>
<keyword evidence="5 6" id="KW-0472">Membrane</keyword>
<sequence length="564" mass="59888">MHATQMLAQLLGSVALILWGVRMIRTGVTRAYGAELRRVVGAAARTRLGAFAGGVGATALLQSSTAMALIIGAFAGKGLIALPAALAVMLGADVGTTLAAQLLAFDVKWLWTLAVAAGVFLFLGTQQERWRGLARAIVGLGLLLLALDQIGQVSGALRGSETVRAVMGAMGGEPLLAVLVATVLTYAAHSSLSVVLLIMSLSGAGILTAPAAIALVLGANLGGALVPWFALSGAPPAARRVPLGNLIIRAAGVFAVLPFVTPIASFAQVLAGDHAERLVVHMHTGFNIALALVALPLVGVLARLLERIQPDAPEARDSVAARHLDSSALNEPAEALACAMRETLHMGDRVAEMLRRALPAIEGSDPRLVREVEEADNAVDRLYEAIKLYLVQVSRAELTAEESRRYVEILTFTTNLEHIGDIIDKNLMELATKKIRNQLAFSPEGEAEIRAFHARVEETMRLACNVFATRDVALARRLFADKGPTRTAEREAAERHFARLKEGRPESIATSAIHLDIIRDLKRIHGHLTAVAYPILEGSGELAESRLRASEEAPARLSPVNRGG</sequence>
<gene>
    <name evidence="9" type="ORF">GWK15_18820</name>
    <name evidence="8" type="ORF">GXW75_21500</name>
</gene>
<dbReference type="GO" id="GO:0044341">
    <property type="term" value="P:sodium-dependent phosphate transport"/>
    <property type="evidence" value="ECO:0007669"/>
    <property type="project" value="InterPro"/>
</dbReference>
<proteinExistence type="predicted"/>
<feature type="transmembrane region" description="Helical" evidence="6">
    <location>
        <begin position="137"/>
        <end position="155"/>
    </location>
</feature>
<evidence type="ECO:0000313" key="10">
    <source>
        <dbReference type="Proteomes" id="UP000746741"/>
    </source>
</evidence>
<dbReference type="EMBL" id="JAAEDK010000067">
    <property type="protein sequence ID" value="MBR0661846.1"/>
    <property type="molecule type" value="Genomic_DNA"/>
</dbReference>
<comment type="caution">
    <text evidence="8">The sequence shown here is derived from an EMBL/GenBank/DDBJ whole genome shotgun (WGS) entry which is preliminary data.</text>
</comment>
<keyword evidence="4 6" id="KW-1133">Transmembrane helix</keyword>
<keyword evidence="2" id="KW-1003">Cell membrane</keyword>
<dbReference type="RefSeq" id="WP_168042928.1">
    <property type="nucleotide sequence ID" value="NZ_JAAEDK010000067.1"/>
</dbReference>
<accession>A0A9X9WND6</accession>
<dbReference type="Proteomes" id="UP001138708">
    <property type="component" value="Unassembled WGS sequence"/>
</dbReference>
<dbReference type="Proteomes" id="UP000746741">
    <property type="component" value="Unassembled WGS sequence"/>
</dbReference>
<feature type="transmembrane region" description="Helical" evidence="6">
    <location>
        <begin position="250"/>
        <end position="272"/>
    </location>
</feature>
<dbReference type="PANTHER" id="PTHR10010:SF46">
    <property type="entry name" value="SODIUM-DEPENDENT PHOSPHATE TRANSPORT PROTEIN 2B"/>
    <property type="match status" value="1"/>
</dbReference>
<organism evidence="8 11">
    <name type="scientific">Neoroseomonas oryzicola</name>
    <dbReference type="NCBI Taxonomy" id="535904"/>
    <lineage>
        <taxon>Bacteria</taxon>
        <taxon>Pseudomonadati</taxon>
        <taxon>Pseudomonadota</taxon>
        <taxon>Alphaproteobacteria</taxon>
        <taxon>Acetobacterales</taxon>
        <taxon>Acetobacteraceae</taxon>
        <taxon>Neoroseomonas</taxon>
    </lineage>
</organism>
<reference evidence="9 10" key="2">
    <citation type="submission" date="2020-02" db="EMBL/GenBank/DDBJ databases">
        <authorList>
            <person name="Sun Q."/>
            <person name="Inoue M."/>
        </authorList>
    </citation>
    <scope>NUCLEOTIDE SEQUENCE [LARGE SCALE GENOMIC DNA]</scope>
    <source>
        <strain evidence="9 10">KCTC 22478</strain>
    </source>
</reference>
<evidence type="ECO:0000256" key="1">
    <source>
        <dbReference type="ARBA" id="ARBA00004651"/>
    </source>
</evidence>
<dbReference type="InterPro" id="IPR026022">
    <property type="entry name" value="PhoU_dom"/>
</dbReference>
<feature type="transmembrane region" description="Helical" evidence="6">
    <location>
        <begin position="79"/>
        <end position="103"/>
    </location>
</feature>
<dbReference type="PANTHER" id="PTHR10010">
    <property type="entry name" value="SOLUTE CARRIER FAMILY 34 SODIUM PHOSPHATE , MEMBER 2-RELATED"/>
    <property type="match status" value="1"/>
</dbReference>
<feature type="transmembrane region" description="Helical" evidence="6">
    <location>
        <begin position="109"/>
        <end position="125"/>
    </location>
</feature>
<evidence type="ECO:0000256" key="4">
    <source>
        <dbReference type="ARBA" id="ARBA00022989"/>
    </source>
</evidence>
<dbReference type="NCBIfam" id="NF037997">
    <property type="entry name" value="Na_Pi_symport"/>
    <property type="match status" value="1"/>
</dbReference>
<feature type="transmembrane region" description="Helical" evidence="6">
    <location>
        <begin position="284"/>
        <end position="305"/>
    </location>
</feature>
<evidence type="ECO:0000256" key="6">
    <source>
        <dbReference type="SAM" id="Phobius"/>
    </source>
</evidence>
<evidence type="ECO:0000259" key="7">
    <source>
        <dbReference type="Pfam" id="PF01895"/>
    </source>
</evidence>
<reference evidence="8" key="3">
    <citation type="journal article" date="2021" name="Syst. Appl. Microbiol.">
        <title>Roseomonas hellenica sp. nov., isolated from roots of wild-growing Alkanna tinctoria.</title>
        <authorList>
            <person name="Rat A."/>
            <person name="Naranjo H.D."/>
            <person name="Lebbe L."/>
            <person name="Cnockaert M."/>
            <person name="Krigas N."/>
            <person name="Grigoriadou K."/>
            <person name="Maloupa E."/>
            <person name="Willems A."/>
        </authorList>
    </citation>
    <scope>NUCLEOTIDE SEQUENCE</scope>
    <source>
        <strain evidence="8">LMG 31161</strain>
    </source>
</reference>
<dbReference type="InterPro" id="IPR004633">
    <property type="entry name" value="NaPi_cotrn-rel/YqeW-like"/>
</dbReference>
<dbReference type="InterPro" id="IPR038078">
    <property type="entry name" value="PhoU-like_sf"/>
</dbReference>
<dbReference type="Pfam" id="PF02690">
    <property type="entry name" value="Na_Pi_cotrans"/>
    <property type="match status" value="2"/>
</dbReference>
<evidence type="ECO:0000313" key="9">
    <source>
        <dbReference type="EMBL" id="NKE19016.1"/>
    </source>
</evidence>
<evidence type="ECO:0000313" key="11">
    <source>
        <dbReference type="Proteomes" id="UP001138708"/>
    </source>
</evidence>
<dbReference type="SUPFAM" id="SSF109755">
    <property type="entry name" value="PhoU-like"/>
    <property type="match status" value="1"/>
</dbReference>
<feature type="domain" description="PhoU" evidence="7">
    <location>
        <begin position="344"/>
        <end position="423"/>
    </location>
</feature>
<dbReference type="Gene3D" id="1.20.58.220">
    <property type="entry name" value="Phosphate transport system protein phou homolog 2, domain 2"/>
    <property type="match status" value="1"/>
</dbReference>
<evidence type="ECO:0000256" key="3">
    <source>
        <dbReference type="ARBA" id="ARBA00022692"/>
    </source>
</evidence>